<accession>A0ABM4CAW1</accession>
<keyword evidence="1" id="KW-1185">Reference proteome</keyword>
<dbReference type="PANTHER" id="PTHR45749:SF23">
    <property type="entry name" value="ZINC FINGER MYM-TYPE PROTEIN 1-LIKE"/>
    <property type="match status" value="1"/>
</dbReference>
<gene>
    <name evidence="2" type="primary">LOC136083324</name>
</gene>
<dbReference type="Proteomes" id="UP001652625">
    <property type="component" value="Chromosome 08"/>
</dbReference>
<protein>
    <submittedName>
        <fullName evidence="2">Uncharacterized protein LOC136083324</fullName>
    </submittedName>
</protein>
<sequence>MCSKNNFFRLKKNGEKIQRERLIYSPSSRSVFYYVCKVFGNNNQGLCTTGFRDWKNVTSRLASHKTSLLHRTSVSQLSKIAGRIDSQMEQENQNERAYWRDIIVCVVEVLKFIAQQGLGIFGNNKTFGSEQNSNFLGLLELISKFDPFLAGHIGKHVIKGKSHVNCPLRLW</sequence>
<dbReference type="GeneID" id="136083324"/>
<evidence type="ECO:0000313" key="1">
    <source>
        <dbReference type="Proteomes" id="UP001652625"/>
    </source>
</evidence>
<dbReference type="RefSeq" id="XP_065658793.1">
    <property type="nucleotide sequence ID" value="XM_065802721.1"/>
</dbReference>
<proteinExistence type="predicted"/>
<organism evidence="1 2">
    <name type="scientific">Hydra vulgaris</name>
    <name type="common">Hydra</name>
    <name type="synonym">Hydra attenuata</name>
    <dbReference type="NCBI Taxonomy" id="6087"/>
    <lineage>
        <taxon>Eukaryota</taxon>
        <taxon>Metazoa</taxon>
        <taxon>Cnidaria</taxon>
        <taxon>Hydrozoa</taxon>
        <taxon>Hydroidolina</taxon>
        <taxon>Anthoathecata</taxon>
        <taxon>Aplanulata</taxon>
        <taxon>Hydridae</taxon>
        <taxon>Hydra</taxon>
    </lineage>
</organism>
<reference evidence="2" key="1">
    <citation type="submission" date="2025-08" db="UniProtKB">
        <authorList>
            <consortium name="RefSeq"/>
        </authorList>
    </citation>
    <scope>IDENTIFICATION</scope>
</reference>
<dbReference type="PANTHER" id="PTHR45749">
    <property type="match status" value="1"/>
</dbReference>
<evidence type="ECO:0000313" key="2">
    <source>
        <dbReference type="RefSeq" id="XP_065658793.1"/>
    </source>
</evidence>
<name>A0ABM4CAW1_HYDVU</name>